<organism evidence="1 2">
    <name type="scientific">Calidithermus terrae</name>
    <dbReference type="NCBI Taxonomy" id="1408545"/>
    <lineage>
        <taxon>Bacteria</taxon>
        <taxon>Thermotogati</taxon>
        <taxon>Deinococcota</taxon>
        <taxon>Deinococci</taxon>
        <taxon>Thermales</taxon>
        <taxon>Thermaceae</taxon>
        <taxon>Calidithermus</taxon>
    </lineage>
</organism>
<gene>
    <name evidence="1" type="ORF">Mterra_02320</name>
</gene>
<dbReference type="Proteomes" id="UP000265715">
    <property type="component" value="Unassembled WGS sequence"/>
</dbReference>
<reference evidence="1 2" key="1">
    <citation type="submission" date="2018-08" db="EMBL/GenBank/DDBJ databases">
        <title>Meiothermus terrae DSM 26712 genome sequencing project.</title>
        <authorList>
            <person name="Da Costa M.S."/>
            <person name="Albuquerque L."/>
            <person name="Raposo P."/>
            <person name="Froufe H.J.C."/>
            <person name="Barroso C.S."/>
            <person name="Egas C."/>
        </authorList>
    </citation>
    <scope>NUCLEOTIDE SEQUENCE [LARGE SCALE GENOMIC DNA]</scope>
    <source>
        <strain evidence="1 2">DSM 26712</strain>
    </source>
</reference>
<keyword evidence="2" id="KW-1185">Reference proteome</keyword>
<name>A0A399ELK2_9DEIN</name>
<sequence length="59" mass="6855">MQIHLGRSFNPFLSSRQIPLLKSWLTDRRTVAYLEEAFFRYSDAPEAEKISLAVRVLEG</sequence>
<protein>
    <submittedName>
        <fullName evidence="1">Uncharacterized protein</fullName>
    </submittedName>
</protein>
<evidence type="ECO:0000313" key="1">
    <source>
        <dbReference type="EMBL" id="RIH83302.1"/>
    </source>
</evidence>
<dbReference type="EMBL" id="QXDL01000095">
    <property type="protein sequence ID" value="RIH83302.1"/>
    <property type="molecule type" value="Genomic_DNA"/>
</dbReference>
<accession>A0A399ELK2</accession>
<evidence type="ECO:0000313" key="2">
    <source>
        <dbReference type="Proteomes" id="UP000265715"/>
    </source>
</evidence>
<proteinExistence type="predicted"/>
<dbReference type="AlphaFoldDB" id="A0A399ELK2"/>
<comment type="caution">
    <text evidence="1">The sequence shown here is derived from an EMBL/GenBank/DDBJ whole genome shotgun (WGS) entry which is preliminary data.</text>
</comment>